<evidence type="ECO:0000313" key="10">
    <source>
        <dbReference type="WBParaSite" id="HPBE_0001395801-mRNA-1"/>
    </source>
</evidence>
<dbReference type="GO" id="GO:0007156">
    <property type="term" value="P:homophilic cell adhesion via plasma membrane adhesion molecules"/>
    <property type="evidence" value="ECO:0007669"/>
    <property type="project" value="InterPro"/>
</dbReference>
<feature type="region of interest" description="Disordered" evidence="6">
    <location>
        <begin position="287"/>
        <end position="425"/>
    </location>
</feature>
<dbReference type="AlphaFoldDB" id="A0A3P7ZE69"/>
<dbReference type="GO" id="GO:0008013">
    <property type="term" value="F:beta-catenin binding"/>
    <property type="evidence" value="ECO:0007669"/>
    <property type="project" value="TreeGrafter"/>
</dbReference>
<dbReference type="Proteomes" id="UP000050761">
    <property type="component" value="Unassembled WGS sequence"/>
</dbReference>
<dbReference type="PROSITE" id="PS00232">
    <property type="entry name" value="CADHERIN_1"/>
    <property type="match status" value="1"/>
</dbReference>
<dbReference type="GO" id="GO:0045296">
    <property type="term" value="F:cadherin binding"/>
    <property type="evidence" value="ECO:0007669"/>
    <property type="project" value="TreeGrafter"/>
</dbReference>
<evidence type="ECO:0000259" key="7">
    <source>
        <dbReference type="PROSITE" id="PS50268"/>
    </source>
</evidence>
<reference evidence="10" key="2">
    <citation type="submission" date="2019-09" db="UniProtKB">
        <authorList>
            <consortium name="WormBaseParasite"/>
        </authorList>
    </citation>
    <scope>IDENTIFICATION</scope>
</reference>
<evidence type="ECO:0000313" key="8">
    <source>
        <dbReference type="EMBL" id="VDO98010.1"/>
    </source>
</evidence>
<dbReference type="GO" id="GO:0005509">
    <property type="term" value="F:calcium ion binding"/>
    <property type="evidence" value="ECO:0007669"/>
    <property type="project" value="UniProtKB-UniRule"/>
</dbReference>
<evidence type="ECO:0000313" key="9">
    <source>
        <dbReference type="Proteomes" id="UP000050761"/>
    </source>
</evidence>
<name>A0A3P7ZE69_HELPZ</name>
<dbReference type="GO" id="GO:0016477">
    <property type="term" value="P:cell migration"/>
    <property type="evidence" value="ECO:0007669"/>
    <property type="project" value="TreeGrafter"/>
</dbReference>
<feature type="compositionally biased region" description="Basic residues" evidence="6">
    <location>
        <begin position="287"/>
        <end position="299"/>
    </location>
</feature>
<keyword evidence="9" id="KW-1185">Reference proteome</keyword>
<reference evidence="8 9" key="1">
    <citation type="submission" date="2018-11" db="EMBL/GenBank/DDBJ databases">
        <authorList>
            <consortium name="Pathogen Informatics"/>
        </authorList>
    </citation>
    <scope>NUCLEOTIDE SEQUENCE [LARGE SCALE GENOMIC DNA]</scope>
</reference>
<comment type="subcellular location">
    <subcellularLocation>
        <location evidence="1">Membrane</location>
    </subcellularLocation>
</comment>
<feature type="compositionally biased region" description="Low complexity" evidence="6">
    <location>
        <begin position="366"/>
        <end position="382"/>
    </location>
</feature>
<feature type="compositionally biased region" description="Low complexity" evidence="6">
    <location>
        <begin position="317"/>
        <end position="359"/>
    </location>
</feature>
<evidence type="ECO:0000256" key="5">
    <source>
        <dbReference type="PROSITE-ProRule" id="PRU00043"/>
    </source>
</evidence>
<keyword evidence="3 5" id="KW-0106">Calcium</keyword>
<feature type="domain" description="Cadherin" evidence="7">
    <location>
        <begin position="88"/>
        <end position="188"/>
    </location>
</feature>
<keyword evidence="2" id="KW-0677">Repeat</keyword>
<organism evidence="8">
    <name type="scientific">Heligmosomoides polygyrus</name>
    <name type="common">Parasitic roundworm</name>
    <dbReference type="NCBI Taxonomy" id="6339"/>
    <lineage>
        <taxon>Eukaryota</taxon>
        <taxon>Metazoa</taxon>
        <taxon>Ecdysozoa</taxon>
        <taxon>Nematoda</taxon>
        <taxon>Chromadorea</taxon>
        <taxon>Rhabditida</taxon>
        <taxon>Rhabditina</taxon>
        <taxon>Rhabditomorpha</taxon>
        <taxon>Strongyloidea</taxon>
        <taxon>Heligmosomidae</taxon>
        <taxon>Heligmosomoides</taxon>
    </lineage>
</organism>
<dbReference type="CDD" id="cd11304">
    <property type="entry name" value="Cadherin_repeat"/>
    <property type="match status" value="2"/>
</dbReference>
<dbReference type="InterPro" id="IPR020894">
    <property type="entry name" value="Cadherin_CS"/>
</dbReference>
<proteinExistence type="predicted"/>
<dbReference type="GO" id="GO:0016342">
    <property type="term" value="C:catenin complex"/>
    <property type="evidence" value="ECO:0007669"/>
    <property type="project" value="TreeGrafter"/>
</dbReference>
<dbReference type="WBParaSite" id="HPBE_0001395801-mRNA-1">
    <property type="protein sequence ID" value="HPBE_0001395801-mRNA-1"/>
    <property type="gene ID" value="HPBE_0001395801"/>
</dbReference>
<dbReference type="InterPro" id="IPR015919">
    <property type="entry name" value="Cadherin-like_sf"/>
</dbReference>
<evidence type="ECO:0000256" key="6">
    <source>
        <dbReference type="SAM" id="MobiDB-lite"/>
    </source>
</evidence>
<feature type="compositionally biased region" description="Polar residues" evidence="6">
    <location>
        <begin position="50"/>
        <end position="59"/>
    </location>
</feature>
<dbReference type="SUPFAM" id="SSF49313">
    <property type="entry name" value="Cadherin-like"/>
    <property type="match status" value="2"/>
</dbReference>
<dbReference type="SMART" id="SM00112">
    <property type="entry name" value="CA"/>
    <property type="match status" value="2"/>
</dbReference>
<dbReference type="PANTHER" id="PTHR24027">
    <property type="entry name" value="CADHERIN-23"/>
    <property type="match status" value="1"/>
</dbReference>
<accession>A0A3P7ZE69</accession>
<feature type="compositionally biased region" description="Basic and acidic residues" evidence="6">
    <location>
        <begin position="29"/>
        <end position="39"/>
    </location>
</feature>
<dbReference type="PANTHER" id="PTHR24027:SF423">
    <property type="entry name" value="PROTOCADHERIN-16"/>
    <property type="match status" value="1"/>
</dbReference>
<feature type="region of interest" description="Disordered" evidence="6">
    <location>
        <begin position="29"/>
        <end position="88"/>
    </location>
</feature>
<dbReference type="Gene3D" id="2.60.40.60">
    <property type="entry name" value="Cadherins"/>
    <property type="match status" value="2"/>
</dbReference>
<sequence>MMVAITRDLQKPVLWTLLNADDVMLANEGKGELEREKSKPIILEEENDSVHQNEPSFSEDTAPEADVPPKNSRPRPSKPRNDEATRFDQCSVSVAMPENSEVGTLVTTLKVLNRKNWTMIDMVNPDGTFDIRQNTGEVFVRDNRIMDRELFTNLELVAEIHGSSHLTECSRIRVNVELLDENDNKPAFEKEKYVFILANEFPVDGSIGIIRARDIDEGEAGRVSYRILNDSVPFEIRPKGKDAEIIVTSELNGIEDFHLIIEAQDNAPPFLSSQIPVDILIQKSKLRSPSRKTTKKKKISGVTSATSEPVELEEATASEAAQSGSATSSSSSPSTSMSPSWSSPSTAAAETTTTQTPPTSRRRSTTTRPRTTTQVSPTSRQRVPSRHVHPTLISEENLESKVDSTTESPESEQSGEEYTSSESEEVRTTVAAEATFDFVQPAYYYEVFGAPHEGDVLGRVEARPRAQFYGVDRKARRILSTL</sequence>
<gene>
    <name evidence="8" type="ORF">HPBE_LOCUS13959</name>
</gene>
<evidence type="ECO:0000256" key="3">
    <source>
        <dbReference type="ARBA" id="ARBA00022837"/>
    </source>
</evidence>
<evidence type="ECO:0000256" key="4">
    <source>
        <dbReference type="ARBA" id="ARBA00023136"/>
    </source>
</evidence>
<dbReference type="InterPro" id="IPR039808">
    <property type="entry name" value="Cadherin"/>
</dbReference>
<dbReference type="InterPro" id="IPR002126">
    <property type="entry name" value="Cadherin-like_dom"/>
</dbReference>
<keyword evidence="4" id="KW-0472">Membrane</keyword>
<evidence type="ECO:0000256" key="2">
    <source>
        <dbReference type="ARBA" id="ARBA00022737"/>
    </source>
</evidence>
<dbReference type="PRINTS" id="PR00205">
    <property type="entry name" value="CADHERIN"/>
</dbReference>
<dbReference type="OrthoDB" id="5870839at2759"/>
<dbReference type="PROSITE" id="PS50268">
    <property type="entry name" value="CADHERIN_2"/>
    <property type="match status" value="2"/>
</dbReference>
<feature type="domain" description="Cadherin" evidence="7">
    <location>
        <begin position="189"/>
        <end position="291"/>
    </location>
</feature>
<evidence type="ECO:0000256" key="1">
    <source>
        <dbReference type="ARBA" id="ARBA00004370"/>
    </source>
</evidence>
<protein>
    <submittedName>
        <fullName evidence="10">CA domain-containing protein</fullName>
    </submittedName>
</protein>
<dbReference type="Pfam" id="PF00028">
    <property type="entry name" value="Cadherin"/>
    <property type="match status" value="1"/>
</dbReference>
<dbReference type="EMBL" id="UZAH01028144">
    <property type="protein sequence ID" value="VDO98010.1"/>
    <property type="molecule type" value="Genomic_DNA"/>
</dbReference>